<dbReference type="SMART" id="SM01248">
    <property type="entry name" value="KaiB"/>
    <property type="match status" value="1"/>
</dbReference>
<dbReference type="AlphaFoldDB" id="A0A5B8R660"/>
<dbReference type="PANTHER" id="PTHR41709">
    <property type="entry name" value="KAIB-LIKE PROTEIN 1"/>
    <property type="match status" value="1"/>
</dbReference>
<accession>A0A5B8R660</accession>
<protein>
    <submittedName>
        <fullName evidence="2">Circadian clock protein KaiB</fullName>
    </submittedName>
</protein>
<name>A0A5B8R660_9ZZZZ</name>
<dbReference type="SUPFAM" id="SSF52833">
    <property type="entry name" value="Thioredoxin-like"/>
    <property type="match status" value="1"/>
</dbReference>
<dbReference type="Gene3D" id="3.40.30.10">
    <property type="entry name" value="Glutaredoxin"/>
    <property type="match status" value="1"/>
</dbReference>
<dbReference type="EMBL" id="MN079079">
    <property type="protein sequence ID" value="QEA04086.1"/>
    <property type="molecule type" value="Genomic_DNA"/>
</dbReference>
<dbReference type="CDD" id="cd02978">
    <property type="entry name" value="KaiB_like"/>
    <property type="match status" value="1"/>
</dbReference>
<dbReference type="InterPro" id="IPR011649">
    <property type="entry name" value="KaiB_domain"/>
</dbReference>
<reference evidence="2" key="1">
    <citation type="submission" date="2019-06" db="EMBL/GenBank/DDBJ databases">
        <authorList>
            <person name="Murdoch R.W."/>
            <person name="Fathepure B."/>
        </authorList>
    </citation>
    <scope>NUCLEOTIDE SEQUENCE</scope>
</reference>
<proteinExistence type="predicted"/>
<evidence type="ECO:0000313" key="2">
    <source>
        <dbReference type="EMBL" id="QEA04086.1"/>
    </source>
</evidence>
<feature type="domain" description="KaiB" evidence="1">
    <location>
        <begin position="8"/>
        <end position="89"/>
    </location>
</feature>
<gene>
    <name evidence="2" type="primary">kaiB_1</name>
    <name evidence="2" type="ORF">KBTEX_00389</name>
</gene>
<dbReference type="InterPro" id="IPR039022">
    <property type="entry name" value="KaiB-like"/>
</dbReference>
<organism evidence="2">
    <name type="scientific">uncultured organism</name>
    <dbReference type="NCBI Taxonomy" id="155900"/>
    <lineage>
        <taxon>unclassified sequences</taxon>
        <taxon>environmental samples</taxon>
    </lineage>
</organism>
<dbReference type="Pfam" id="PF07689">
    <property type="entry name" value="KaiB"/>
    <property type="match status" value="1"/>
</dbReference>
<sequence length="97" mass="10687">MASGYLLRLFIAGHTPRSRRAIADLRQICQEDLGGRYALEVIDVIENPEAAEHEHVVATPTLIKELPPPVRRIIGDLSDHDQVLHSLALIPVGRGHA</sequence>
<dbReference type="InterPro" id="IPR036249">
    <property type="entry name" value="Thioredoxin-like_sf"/>
</dbReference>
<evidence type="ECO:0000259" key="1">
    <source>
        <dbReference type="SMART" id="SM01248"/>
    </source>
</evidence>
<dbReference type="PANTHER" id="PTHR41709:SF2">
    <property type="entry name" value="CIRCADIAN CLOCK PROTEIN KAIB2"/>
    <property type="match status" value="1"/>
</dbReference>